<feature type="transmembrane region" description="Helical" evidence="1">
    <location>
        <begin position="6"/>
        <end position="24"/>
    </location>
</feature>
<gene>
    <name evidence="2" type="ORF">EG849_12460</name>
</gene>
<proteinExistence type="predicted"/>
<keyword evidence="1" id="KW-0812">Transmembrane</keyword>
<name>A0A3P3W6L7_9FLAO</name>
<accession>A0A3P3W6L7</accession>
<sequence length="151" mass="17531">MDNASLIVGLVLTLVCALPLFYIVNKQSQNRKKVNEIFNSFDEGKYNFATNETHYKKIYALDKDNKAFLFLDLDKETDRAHFVDLNEMTSCKVEEITREGNSRIVMTFKAGAKETKEIILYDLATDKLGKAYWLENEKFAKKWQTLIEESI</sequence>
<evidence type="ECO:0000313" key="3">
    <source>
        <dbReference type="Proteomes" id="UP000271937"/>
    </source>
</evidence>
<organism evidence="2 3">
    <name type="scientific">Flavobacterium macacae</name>
    <dbReference type="NCBI Taxonomy" id="2488993"/>
    <lineage>
        <taxon>Bacteria</taxon>
        <taxon>Pseudomonadati</taxon>
        <taxon>Bacteroidota</taxon>
        <taxon>Flavobacteriia</taxon>
        <taxon>Flavobacteriales</taxon>
        <taxon>Flavobacteriaceae</taxon>
        <taxon>Flavobacterium</taxon>
    </lineage>
</organism>
<reference evidence="2 3" key="1">
    <citation type="submission" date="2018-11" db="EMBL/GenBank/DDBJ databases">
        <title>Flavobacterium sp. nov., YIM 102600 draft genome.</title>
        <authorList>
            <person name="Li G."/>
            <person name="Jiang Y."/>
        </authorList>
    </citation>
    <scope>NUCLEOTIDE SEQUENCE [LARGE SCALE GENOMIC DNA]</scope>
    <source>
        <strain evidence="2 3">YIM 102600</strain>
    </source>
</reference>
<protein>
    <submittedName>
        <fullName evidence="2">Uncharacterized protein</fullName>
    </submittedName>
</protein>
<dbReference type="Proteomes" id="UP000271937">
    <property type="component" value="Unassembled WGS sequence"/>
</dbReference>
<evidence type="ECO:0000256" key="1">
    <source>
        <dbReference type="SAM" id="Phobius"/>
    </source>
</evidence>
<keyword evidence="3" id="KW-1185">Reference proteome</keyword>
<dbReference type="RefSeq" id="WP_125013419.1">
    <property type="nucleotide sequence ID" value="NZ_RQVR01000015.1"/>
</dbReference>
<dbReference type="AlphaFoldDB" id="A0A3P3W6L7"/>
<dbReference type="EMBL" id="RQVR01000015">
    <property type="protein sequence ID" value="RRJ89596.1"/>
    <property type="molecule type" value="Genomic_DNA"/>
</dbReference>
<keyword evidence="1" id="KW-0472">Membrane</keyword>
<keyword evidence="1" id="KW-1133">Transmembrane helix</keyword>
<dbReference type="OrthoDB" id="1352952at2"/>
<evidence type="ECO:0000313" key="2">
    <source>
        <dbReference type="EMBL" id="RRJ89596.1"/>
    </source>
</evidence>
<comment type="caution">
    <text evidence="2">The sequence shown here is derived from an EMBL/GenBank/DDBJ whole genome shotgun (WGS) entry which is preliminary data.</text>
</comment>